<dbReference type="EMBL" id="VEVO01000036">
    <property type="protein sequence ID" value="KAF0022278.1"/>
    <property type="molecule type" value="Genomic_DNA"/>
</dbReference>
<organism evidence="1 2">
    <name type="scientific">Scophthalmus maximus</name>
    <name type="common">Turbot</name>
    <name type="synonym">Psetta maxima</name>
    <dbReference type="NCBI Taxonomy" id="52904"/>
    <lineage>
        <taxon>Eukaryota</taxon>
        <taxon>Metazoa</taxon>
        <taxon>Chordata</taxon>
        <taxon>Craniata</taxon>
        <taxon>Vertebrata</taxon>
        <taxon>Euteleostomi</taxon>
        <taxon>Actinopterygii</taxon>
        <taxon>Neopterygii</taxon>
        <taxon>Teleostei</taxon>
        <taxon>Neoteleostei</taxon>
        <taxon>Acanthomorphata</taxon>
        <taxon>Carangaria</taxon>
        <taxon>Pleuronectiformes</taxon>
        <taxon>Pleuronectoidei</taxon>
        <taxon>Scophthalmidae</taxon>
        <taxon>Scophthalmus</taxon>
    </lineage>
</organism>
<dbReference type="Proteomes" id="UP000438429">
    <property type="component" value="Unassembled WGS sequence"/>
</dbReference>
<proteinExistence type="predicted"/>
<name>A0A6A4RQE7_SCOMX</name>
<evidence type="ECO:0000313" key="2">
    <source>
        <dbReference type="Proteomes" id="UP000438429"/>
    </source>
</evidence>
<comment type="caution">
    <text evidence="1">The sequence shown here is derived from an EMBL/GenBank/DDBJ whole genome shotgun (WGS) entry which is preliminary data.</text>
</comment>
<protein>
    <submittedName>
        <fullName evidence="1">Uncharacterized protein</fullName>
    </submittedName>
</protein>
<sequence length="103" mass="11720">MSPPELDVARCSPRCPKVRPPALKGSVELTEHGPTSRCTFRTLVIGVRVLLTLRIFEFRKLIGDREKCKSLVPKDYPVYLNKVLHMLSPHLSPVYNNCCVYSH</sequence>
<gene>
    <name evidence="1" type="ORF">F2P81_025477</name>
</gene>
<accession>A0A6A4RQE7</accession>
<dbReference type="AlphaFoldDB" id="A0A6A4RQE7"/>
<evidence type="ECO:0000313" key="1">
    <source>
        <dbReference type="EMBL" id="KAF0022278.1"/>
    </source>
</evidence>
<reference evidence="1 2" key="1">
    <citation type="submission" date="2019-06" db="EMBL/GenBank/DDBJ databases">
        <title>Draft genomes of female and male turbot (Scophthalmus maximus).</title>
        <authorList>
            <person name="Xu H."/>
            <person name="Xu X.-W."/>
            <person name="Shao C."/>
            <person name="Chen S."/>
        </authorList>
    </citation>
    <scope>NUCLEOTIDE SEQUENCE [LARGE SCALE GENOMIC DNA]</scope>
    <source>
        <strain evidence="1">Ysfricsl-2016a</strain>
        <tissue evidence="1">Blood</tissue>
    </source>
</reference>